<proteinExistence type="predicted"/>
<name>A0A8W8NVU4_MAGGI</name>
<dbReference type="EnsemblMetazoa" id="G7616.1">
    <property type="protein sequence ID" value="G7616.1:cds"/>
    <property type="gene ID" value="G7616"/>
</dbReference>
<reference evidence="3" key="1">
    <citation type="submission" date="2022-08" db="UniProtKB">
        <authorList>
            <consortium name="EnsemblMetazoa"/>
        </authorList>
    </citation>
    <scope>IDENTIFICATION</scope>
    <source>
        <strain evidence="3">05x7-T-G4-1.051#20</strain>
    </source>
</reference>
<dbReference type="InterPro" id="IPR046616">
    <property type="entry name" value="DUF6729"/>
</dbReference>
<dbReference type="PANTHER" id="PTHR24401">
    <property type="entry name" value="SI:CH211-243P7.3-RELATED"/>
    <property type="match status" value="1"/>
</dbReference>
<sequence length="269" mass="30718">MALRRYVYLFEESKELVRMKREEKQKRTPGHQKPSSENRTLDVHVDDSELIACLEEVEGKAGKAPELDSLALLLAGKKRFLKLTISGYQRPSFMLGSEVPNLISAVYQSYGTIHPSQLNILAVPTAIRRLIVRVREFLTNWTMQQGPAFLISKYACDLKIVRLLRQRGLGNSSSAVMKQVREQHGESYLNNLQMHLPHCRDFKTSAERGLFAPIQFSEPPPAAAVPTHCWLMKVYQIDVLNRVDYIKAHMTSQSQTLKEVYEILTTCIM</sequence>
<dbReference type="AlphaFoldDB" id="A0A8W8NVU4"/>
<keyword evidence="4" id="KW-1185">Reference proteome</keyword>
<evidence type="ECO:0000256" key="1">
    <source>
        <dbReference type="SAM" id="MobiDB-lite"/>
    </source>
</evidence>
<accession>A0A8W8NVU4</accession>
<protein>
    <recommendedName>
        <fullName evidence="2">DUF6729 domain-containing protein</fullName>
    </recommendedName>
</protein>
<dbReference type="Proteomes" id="UP000005408">
    <property type="component" value="Unassembled WGS sequence"/>
</dbReference>
<evidence type="ECO:0000259" key="2">
    <source>
        <dbReference type="Pfam" id="PF20499"/>
    </source>
</evidence>
<dbReference type="Pfam" id="PF20499">
    <property type="entry name" value="DUF6729"/>
    <property type="match status" value="1"/>
</dbReference>
<feature type="domain" description="DUF6729" evidence="2">
    <location>
        <begin position="134"/>
        <end position="240"/>
    </location>
</feature>
<dbReference type="PANTHER" id="PTHR24401:SF29">
    <property type="entry name" value="SI:CH211-243P7.3-RELATED"/>
    <property type="match status" value="1"/>
</dbReference>
<evidence type="ECO:0000313" key="3">
    <source>
        <dbReference type="EnsemblMetazoa" id="G7616.1:cds"/>
    </source>
</evidence>
<feature type="region of interest" description="Disordered" evidence="1">
    <location>
        <begin position="20"/>
        <end position="39"/>
    </location>
</feature>
<evidence type="ECO:0000313" key="4">
    <source>
        <dbReference type="Proteomes" id="UP000005408"/>
    </source>
</evidence>
<organism evidence="3 4">
    <name type="scientific">Magallana gigas</name>
    <name type="common">Pacific oyster</name>
    <name type="synonym">Crassostrea gigas</name>
    <dbReference type="NCBI Taxonomy" id="29159"/>
    <lineage>
        <taxon>Eukaryota</taxon>
        <taxon>Metazoa</taxon>
        <taxon>Spiralia</taxon>
        <taxon>Lophotrochozoa</taxon>
        <taxon>Mollusca</taxon>
        <taxon>Bivalvia</taxon>
        <taxon>Autobranchia</taxon>
        <taxon>Pteriomorphia</taxon>
        <taxon>Ostreida</taxon>
        <taxon>Ostreoidea</taxon>
        <taxon>Ostreidae</taxon>
        <taxon>Magallana</taxon>
    </lineage>
</organism>